<evidence type="ECO:0000256" key="1">
    <source>
        <dbReference type="SAM" id="Phobius"/>
    </source>
</evidence>
<accession>A0A2M6WRF1</accession>
<sequence length="98" mass="11665">MIKTTVFYVICLFSAINMVSFWLMFWDKRQARLTGSRISESALFLAALLFGALGVYFGMFCWRHKTKKWYFVVGIPLLIIFNIYLIMRSLIFYLAYYD</sequence>
<feature type="transmembrane region" description="Helical" evidence="1">
    <location>
        <begin position="69"/>
        <end position="96"/>
    </location>
</feature>
<name>A0A2M6WRF1_9BACT</name>
<dbReference type="InterPro" id="IPR010718">
    <property type="entry name" value="DUF1294"/>
</dbReference>
<keyword evidence="1" id="KW-0812">Transmembrane</keyword>
<reference evidence="3" key="1">
    <citation type="submission" date="2017-09" db="EMBL/GenBank/DDBJ databases">
        <title>Depth-based differentiation of microbial function through sediment-hosted aquifers and enrichment of novel symbionts in the deep terrestrial subsurface.</title>
        <authorList>
            <person name="Probst A.J."/>
            <person name="Ladd B."/>
            <person name="Jarett J.K."/>
            <person name="Geller-Mcgrath D.E."/>
            <person name="Sieber C.M.K."/>
            <person name="Emerson J.B."/>
            <person name="Anantharaman K."/>
            <person name="Thomas B.C."/>
            <person name="Malmstrom R."/>
            <person name="Stieglmeier M."/>
            <person name="Klingl A."/>
            <person name="Woyke T."/>
            <person name="Ryan C.M."/>
            <person name="Banfield J.F."/>
        </authorList>
    </citation>
    <scope>NUCLEOTIDE SEQUENCE [LARGE SCALE GENOMIC DNA]</scope>
</reference>
<evidence type="ECO:0000313" key="2">
    <source>
        <dbReference type="EMBL" id="PIT95371.1"/>
    </source>
</evidence>
<feature type="transmembrane region" description="Helical" evidence="1">
    <location>
        <begin position="6"/>
        <end position="26"/>
    </location>
</feature>
<organism evidence="2 3">
    <name type="scientific">Candidatus Falkowbacteria bacterium CG10_big_fil_rev_8_21_14_0_10_39_9</name>
    <dbReference type="NCBI Taxonomy" id="1974566"/>
    <lineage>
        <taxon>Bacteria</taxon>
        <taxon>Candidatus Falkowiibacteriota</taxon>
    </lineage>
</organism>
<evidence type="ECO:0000313" key="3">
    <source>
        <dbReference type="Proteomes" id="UP000228900"/>
    </source>
</evidence>
<proteinExistence type="predicted"/>
<keyword evidence="1" id="KW-1133">Transmembrane helix</keyword>
<protein>
    <submittedName>
        <fullName evidence="2">DUF1294 domain-containing protein</fullName>
    </submittedName>
</protein>
<dbReference type="Proteomes" id="UP000228900">
    <property type="component" value="Unassembled WGS sequence"/>
</dbReference>
<dbReference type="Pfam" id="PF06961">
    <property type="entry name" value="DUF1294"/>
    <property type="match status" value="1"/>
</dbReference>
<comment type="caution">
    <text evidence="2">The sequence shown here is derived from an EMBL/GenBank/DDBJ whole genome shotgun (WGS) entry which is preliminary data.</text>
</comment>
<gene>
    <name evidence="2" type="ORF">COT98_00145</name>
</gene>
<dbReference type="EMBL" id="PFAQ01000003">
    <property type="protein sequence ID" value="PIT95371.1"/>
    <property type="molecule type" value="Genomic_DNA"/>
</dbReference>
<feature type="transmembrane region" description="Helical" evidence="1">
    <location>
        <begin position="38"/>
        <end position="57"/>
    </location>
</feature>
<keyword evidence="1" id="KW-0472">Membrane</keyword>
<dbReference type="AlphaFoldDB" id="A0A2M6WRF1"/>